<gene>
    <name evidence="2" type="ORF">E1301_Tti008821</name>
</gene>
<evidence type="ECO:0000313" key="2">
    <source>
        <dbReference type="EMBL" id="KAA0715128.1"/>
    </source>
</evidence>
<evidence type="ECO:0000313" key="3">
    <source>
        <dbReference type="Proteomes" id="UP000324632"/>
    </source>
</evidence>
<feature type="region of interest" description="Disordered" evidence="1">
    <location>
        <begin position="140"/>
        <end position="162"/>
    </location>
</feature>
<keyword evidence="3" id="KW-1185">Reference proteome</keyword>
<comment type="caution">
    <text evidence="2">The sequence shown here is derived from an EMBL/GenBank/DDBJ whole genome shotgun (WGS) entry which is preliminary data.</text>
</comment>
<name>A0A5A9NZM4_9TELE</name>
<dbReference type="Proteomes" id="UP000324632">
    <property type="component" value="Chromosome 11"/>
</dbReference>
<feature type="compositionally biased region" description="Low complexity" evidence="1">
    <location>
        <begin position="150"/>
        <end position="162"/>
    </location>
</feature>
<feature type="region of interest" description="Disordered" evidence="1">
    <location>
        <begin position="17"/>
        <end position="57"/>
    </location>
</feature>
<dbReference type="AlphaFoldDB" id="A0A5A9NZM4"/>
<proteinExistence type="predicted"/>
<reference evidence="2 3" key="1">
    <citation type="journal article" date="2019" name="Mol. Ecol. Resour.">
        <title>Chromosome-level genome assembly of Triplophysa tibetana, a fish adapted to the harsh high-altitude environment of the Tibetan Plateau.</title>
        <authorList>
            <person name="Yang X."/>
            <person name="Liu H."/>
            <person name="Ma Z."/>
            <person name="Zou Y."/>
            <person name="Zou M."/>
            <person name="Mao Y."/>
            <person name="Li X."/>
            <person name="Wang H."/>
            <person name="Chen T."/>
            <person name="Wang W."/>
            <person name="Yang R."/>
        </authorList>
    </citation>
    <scope>NUCLEOTIDE SEQUENCE [LARGE SCALE GENOMIC DNA]</scope>
    <source>
        <strain evidence="2">TTIB1903HZAU</strain>
        <tissue evidence="2">Muscle</tissue>
    </source>
</reference>
<protein>
    <submittedName>
        <fullName evidence="2">Uncharacterized protein</fullName>
    </submittedName>
</protein>
<dbReference type="EMBL" id="SOYY01000011">
    <property type="protein sequence ID" value="KAA0715128.1"/>
    <property type="molecule type" value="Genomic_DNA"/>
</dbReference>
<sequence length="162" mass="17608">MHGLPCSSLEYCFGGPPDASPESAPYPDSEVSKNGSDHVMGPTILTQPGPVKTVRTDSQPSFSCFSIRSKANGTAELGSVNQDRLHSYPCSEVVSEDEDIDSILDTKRPHIPRPSIIRPLRERIQEALPRIKKALLHHSPPQRLFPAPAPHSSQSAPLAKVL</sequence>
<accession>A0A5A9NZM4</accession>
<organism evidence="2 3">
    <name type="scientific">Triplophysa tibetana</name>
    <dbReference type="NCBI Taxonomy" id="1572043"/>
    <lineage>
        <taxon>Eukaryota</taxon>
        <taxon>Metazoa</taxon>
        <taxon>Chordata</taxon>
        <taxon>Craniata</taxon>
        <taxon>Vertebrata</taxon>
        <taxon>Euteleostomi</taxon>
        <taxon>Actinopterygii</taxon>
        <taxon>Neopterygii</taxon>
        <taxon>Teleostei</taxon>
        <taxon>Ostariophysi</taxon>
        <taxon>Cypriniformes</taxon>
        <taxon>Nemacheilidae</taxon>
        <taxon>Triplophysa</taxon>
    </lineage>
</organism>
<evidence type="ECO:0000256" key="1">
    <source>
        <dbReference type="SAM" id="MobiDB-lite"/>
    </source>
</evidence>